<dbReference type="EMBL" id="KF900475">
    <property type="protein sequence ID" value="AIE96283.1"/>
    <property type="molecule type" value="Genomic_DNA"/>
</dbReference>
<protein>
    <recommendedName>
        <fullName evidence="3">Tetratricopeptide repeat domain-containing protein</fullName>
    </recommendedName>
</protein>
<sequence>MAVDVEDLWLQALDAQNEDDRDEMCRLTDEIIAAEPEHAEAWWMRANLELPLKGEPNLREASRCLRACRKSVEYDPENRPAWWRGGQILVQELGMLEEALGWWQLRREVSPTDPEPLIEQVAILADLGQYAISAERLNQLWAEGMDAMAHSQLMRTARLHETVKKAAEREKTLIFRPWEKDHPGWKDIEIQRKRKPANEQLTFLMLAGPIVMSEVLLWNSFEFESTWIPMISGFLLVVGTVLIGVKWSKSLTRRLNRPAYNVIRATDVEMSSGKTCFPNDWRPLKLYQTLLNYRTTAFQERLEKLVDAGEPLPKNWKPNIPDMTTVDLIFEEE</sequence>
<dbReference type="AlphaFoldDB" id="A0A075FY62"/>
<evidence type="ECO:0000313" key="2">
    <source>
        <dbReference type="EMBL" id="AIE96283.1"/>
    </source>
</evidence>
<feature type="transmembrane region" description="Helical" evidence="1">
    <location>
        <begin position="201"/>
        <end position="221"/>
    </location>
</feature>
<reference evidence="2" key="1">
    <citation type="journal article" date="2014" name="Genome Biol. Evol.">
        <title>Pangenome evidence for extensive interdomain horizontal transfer affecting lineage core and shell genes in uncultured planktonic thaumarchaeota and euryarchaeota.</title>
        <authorList>
            <person name="Deschamps P."/>
            <person name="Zivanovic Y."/>
            <person name="Moreira D."/>
            <person name="Rodriguez-Valera F."/>
            <person name="Lopez-Garcia P."/>
        </authorList>
    </citation>
    <scope>NUCLEOTIDE SEQUENCE</scope>
</reference>
<organism evidence="2">
    <name type="scientific">uncultured marine group II/III euryarchaeote AD1000_77_D05</name>
    <dbReference type="NCBI Taxonomy" id="1457810"/>
    <lineage>
        <taxon>Archaea</taxon>
        <taxon>Methanobacteriati</taxon>
        <taxon>Methanobacteriota</taxon>
        <taxon>environmental samples</taxon>
    </lineage>
</organism>
<feature type="transmembrane region" description="Helical" evidence="1">
    <location>
        <begin position="227"/>
        <end position="247"/>
    </location>
</feature>
<accession>A0A075FY62</accession>
<dbReference type="Gene3D" id="1.25.40.10">
    <property type="entry name" value="Tetratricopeptide repeat domain"/>
    <property type="match status" value="1"/>
</dbReference>
<name>A0A075FY62_9EURY</name>
<dbReference type="SUPFAM" id="SSF48452">
    <property type="entry name" value="TPR-like"/>
    <property type="match status" value="1"/>
</dbReference>
<proteinExistence type="predicted"/>
<dbReference type="InterPro" id="IPR011990">
    <property type="entry name" value="TPR-like_helical_dom_sf"/>
</dbReference>
<keyword evidence="1" id="KW-1133">Transmembrane helix</keyword>
<keyword evidence="1" id="KW-0812">Transmembrane</keyword>
<evidence type="ECO:0008006" key="3">
    <source>
        <dbReference type="Google" id="ProtNLM"/>
    </source>
</evidence>
<evidence type="ECO:0000256" key="1">
    <source>
        <dbReference type="SAM" id="Phobius"/>
    </source>
</evidence>
<keyword evidence="1" id="KW-0472">Membrane</keyword>